<dbReference type="Pfam" id="PF01894">
    <property type="entry name" value="YjbQ"/>
    <property type="match status" value="1"/>
</dbReference>
<dbReference type="PIRSF" id="PIRSF004681">
    <property type="entry name" value="UCP004681"/>
    <property type="match status" value="1"/>
</dbReference>
<dbReference type="Proteomes" id="UP000614410">
    <property type="component" value="Unassembled WGS sequence"/>
</dbReference>
<dbReference type="InterPro" id="IPR035917">
    <property type="entry name" value="YjbQ-like_sf"/>
</dbReference>
<reference evidence="2 3" key="1">
    <citation type="submission" date="2020-10" db="EMBL/GenBank/DDBJ databases">
        <title>Ca. Dormibacterota MAGs.</title>
        <authorList>
            <person name="Montgomery K."/>
        </authorList>
    </citation>
    <scope>NUCLEOTIDE SEQUENCE [LARGE SCALE GENOMIC DNA]</scope>
    <source>
        <strain evidence="2">Mitchell_Peninsula_5</strain>
    </source>
</reference>
<proteinExistence type="inferred from homology"/>
<accession>A0A934KNA3</accession>
<dbReference type="NCBIfam" id="TIGR00149">
    <property type="entry name" value="TIGR00149_YjbQ"/>
    <property type="match status" value="1"/>
</dbReference>
<dbReference type="PANTHER" id="PTHR30615:SF8">
    <property type="entry name" value="UPF0047 PROTEIN C4A8.02C"/>
    <property type="match status" value="1"/>
</dbReference>
<sequence length="133" mass="14185">MKSTELSVDTSLQQVVDITDDVAGFVRGAVDGLLSVFALHATAGLALIETGSGTEEDLVATLKSVIPRDDRYLHRHGSKGHGADHVVPALVSPSLVIPVKGGRLTLGTWQRVVLVDLNSDNPRRRVRLDLLSG</sequence>
<comment type="similarity">
    <text evidence="1">Belongs to the UPF0047 family.</text>
</comment>
<protein>
    <submittedName>
        <fullName evidence="2">YjbQ family protein</fullName>
    </submittedName>
</protein>
<dbReference type="InterPro" id="IPR001602">
    <property type="entry name" value="UPF0047_YjbQ-like"/>
</dbReference>
<dbReference type="PANTHER" id="PTHR30615">
    <property type="entry name" value="UNCHARACTERIZED PROTEIN YJBQ-RELATED"/>
    <property type="match status" value="1"/>
</dbReference>
<evidence type="ECO:0000256" key="1">
    <source>
        <dbReference type="ARBA" id="ARBA00005534"/>
    </source>
</evidence>
<evidence type="ECO:0000313" key="3">
    <source>
        <dbReference type="Proteomes" id="UP000614410"/>
    </source>
</evidence>
<comment type="caution">
    <text evidence="2">The sequence shown here is derived from an EMBL/GenBank/DDBJ whole genome shotgun (WGS) entry which is preliminary data.</text>
</comment>
<evidence type="ECO:0000313" key="2">
    <source>
        <dbReference type="EMBL" id="MBJ7610038.1"/>
    </source>
</evidence>
<dbReference type="SUPFAM" id="SSF111038">
    <property type="entry name" value="YjbQ-like"/>
    <property type="match status" value="1"/>
</dbReference>
<dbReference type="Gene3D" id="2.60.120.460">
    <property type="entry name" value="YjbQ-like"/>
    <property type="match status" value="1"/>
</dbReference>
<dbReference type="EMBL" id="JAEKNN010000054">
    <property type="protein sequence ID" value="MBJ7610038.1"/>
    <property type="molecule type" value="Genomic_DNA"/>
</dbReference>
<dbReference type="AlphaFoldDB" id="A0A934KNA3"/>
<dbReference type="PROSITE" id="PS01314">
    <property type="entry name" value="UPF0047"/>
    <property type="match status" value="1"/>
</dbReference>
<name>A0A934KNA3_9BACT</name>
<gene>
    <name evidence="2" type="ORF">JF887_11505</name>
</gene>
<organism evidence="2 3">
    <name type="scientific">Candidatus Amunia macphersoniae</name>
    <dbReference type="NCBI Taxonomy" id="3127014"/>
    <lineage>
        <taxon>Bacteria</taxon>
        <taxon>Bacillati</taxon>
        <taxon>Candidatus Dormiibacterota</taxon>
        <taxon>Candidatus Dormibacteria</taxon>
        <taxon>Candidatus Aeolococcales</taxon>
        <taxon>Candidatus Aeolococcaceae</taxon>
        <taxon>Candidatus Amunia</taxon>
    </lineage>
</organism>